<dbReference type="Pfam" id="PF17921">
    <property type="entry name" value="Integrase_H2C2"/>
    <property type="match status" value="1"/>
</dbReference>
<organism evidence="10">
    <name type="scientific">Tanacetum cinerariifolium</name>
    <name type="common">Dalmatian daisy</name>
    <name type="synonym">Chrysanthemum cinerariifolium</name>
    <dbReference type="NCBI Taxonomy" id="118510"/>
    <lineage>
        <taxon>Eukaryota</taxon>
        <taxon>Viridiplantae</taxon>
        <taxon>Streptophyta</taxon>
        <taxon>Embryophyta</taxon>
        <taxon>Tracheophyta</taxon>
        <taxon>Spermatophyta</taxon>
        <taxon>Magnoliopsida</taxon>
        <taxon>eudicotyledons</taxon>
        <taxon>Gunneridae</taxon>
        <taxon>Pentapetalae</taxon>
        <taxon>asterids</taxon>
        <taxon>campanulids</taxon>
        <taxon>Asterales</taxon>
        <taxon>Asteraceae</taxon>
        <taxon>Asteroideae</taxon>
        <taxon>Anthemideae</taxon>
        <taxon>Anthemidinae</taxon>
        <taxon>Tanacetum</taxon>
    </lineage>
</organism>
<evidence type="ECO:0000256" key="6">
    <source>
        <dbReference type="ARBA" id="ARBA00023268"/>
    </source>
</evidence>
<evidence type="ECO:0000256" key="1">
    <source>
        <dbReference type="ARBA" id="ARBA00022679"/>
    </source>
</evidence>
<proteinExistence type="predicted"/>
<dbReference type="InterPro" id="IPR043128">
    <property type="entry name" value="Rev_trsase/Diguanyl_cyclase"/>
</dbReference>
<dbReference type="PROSITE" id="PS50158">
    <property type="entry name" value="ZF_CCHC"/>
    <property type="match status" value="1"/>
</dbReference>
<dbReference type="Gene3D" id="4.10.60.10">
    <property type="entry name" value="Zinc finger, CCHC-type"/>
    <property type="match status" value="1"/>
</dbReference>
<dbReference type="InterPro" id="IPR054722">
    <property type="entry name" value="PolX-like_BBD"/>
</dbReference>
<feature type="region of interest" description="Disordered" evidence="8">
    <location>
        <begin position="1"/>
        <end position="25"/>
    </location>
</feature>
<dbReference type="InterPro" id="IPR001878">
    <property type="entry name" value="Znf_CCHC"/>
</dbReference>
<dbReference type="Gene3D" id="1.10.340.70">
    <property type="match status" value="1"/>
</dbReference>
<gene>
    <name evidence="10" type="ORF">Tci_056461</name>
</gene>
<evidence type="ECO:0000313" key="10">
    <source>
        <dbReference type="EMBL" id="GEU84483.1"/>
    </source>
</evidence>
<dbReference type="PANTHER" id="PTHR37984">
    <property type="entry name" value="PROTEIN CBG26694"/>
    <property type="match status" value="1"/>
</dbReference>
<accession>A0A6L2NE23</accession>
<dbReference type="Gene3D" id="3.10.10.10">
    <property type="entry name" value="HIV Type 1 Reverse Transcriptase, subunit A, domain 1"/>
    <property type="match status" value="1"/>
</dbReference>
<dbReference type="SMART" id="SM00343">
    <property type="entry name" value="ZnF_C2HC"/>
    <property type="match status" value="3"/>
</dbReference>
<dbReference type="SUPFAM" id="SSF56672">
    <property type="entry name" value="DNA/RNA polymerases"/>
    <property type="match status" value="1"/>
</dbReference>
<dbReference type="EMBL" id="BKCJ010008903">
    <property type="protein sequence ID" value="GEU84483.1"/>
    <property type="molecule type" value="Genomic_DNA"/>
</dbReference>
<evidence type="ECO:0000256" key="3">
    <source>
        <dbReference type="ARBA" id="ARBA00022722"/>
    </source>
</evidence>
<dbReference type="InterPro" id="IPR041577">
    <property type="entry name" value="RT_RNaseH_2"/>
</dbReference>
<feature type="compositionally biased region" description="Polar residues" evidence="8">
    <location>
        <begin position="1045"/>
        <end position="1064"/>
    </location>
</feature>
<evidence type="ECO:0000256" key="7">
    <source>
        <dbReference type="PROSITE-ProRule" id="PRU00047"/>
    </source>
</evidence>
<evidence type="ECO:0000256" key="8">
    <source>
        <dbReference type="SAM" id="MobiDB-lite"/>
    </source>
</evidence>
<feature type="region of interest" description="Disordered" evidence="8">
    <location>
        <begin position="1040"/>
        <end position="1064"/>
    </location>
</feature>
<feature type="compositionally biased region" description="Low complexity" evidence="8">
    <location>
        <begin position="582"/>
        <end position="595"/>
    </location>
</feature>
<evidence type="ECO:0000259" key="9">
    <source>
        <dbReference type="PROSITE" id="PS50158"/>
    </source>
</evidence>
<dbReference type="CDD" id="cd00303">
    <property type="entry name" value="retropepsin_like"/>
    <property type="match status" value="1"/>
</dbReference>
<dbReference type="InterPro" id="IPR050951">
    <property type="entry name" value="Retrovirus_Pol_polyprotein"/>
</dbReference>
<evidence type="ECO:0000256" key="5">
    <source>
        <dbReference type="ARBA" id="ARBA00022759"/>
    </source>
</evidence>
<dbReference type="GO" id="GO:0003676">
    <property type="term" value="F:nucleic acid binding"/>
    <property type="evidence" value="ECO:0007669"/>
    <property type="project" value="InterPro"/>
</dbReference>
<comment type="caution">
    <text evidence="10">The sequence shown here is derived from an EMBL/GenBank/DDBJ whole genome shotgun (WGS) entry which is preliminary data.</text>
</comment>
<protein>
    <recommendedName>
        <fullName evidence="9">CCHC-type domain-containing protein</fullName>
    </recommendedName>
</protein>
<dbReference type="Pfam" id="PF08284">
    <property type="entry name" value="RVP_2"/>
    <property type="match status" value="1"/>
</dbReference>
<evidence type="ECO:0000256" key="2">
    <source>
        <dbReference type="ARBA" id="ARBA00022695"/>
    </source>
</evidence>
<sequence>MLLDSAAEGRINAADQSTSPRLDNKDLKQIDVDDLEEMDLRWQMAMLTMQARRFLQKIGRNLGANGPTSMGFDVSKVECYNYHRKGYFVRECRSPKDSRRSGAAEPQRRTVLVETSTSNALVSQVDGTGTYDWSYQAEEEPANFALMAFSSSHSSSDNGVPSCSKACLKAYAQLHTQYDKLTDVFRKSQFDIISYQTGLESVEARLLVYKQNEFQPSGGYHAVPPPITGTFMPPKPDLPIETFIPAATPALASPKSTSSCKKRNKKAYFVCKSVDHLIKDCDCHAKKMAQPTQRNYEHKGNNKQYASLTHKKPQKHMVPTAVLTQSKPVFNTAVRPVSAAVPKIKVTRPRLAHLIVTKSKSPIRRHITCSPSPKISTLPPRVTGAQAPVVSDAQGMKRTWGNPQHALKDKGVIDSGCSRHMIGNMSYLSDFEELNEGYVAFGGNLNGGKITGKGTIKIEKAGEEIDQQYVLFPIWSFGFTNPQNNDGDAAFDGKEHDFDAKKPDSYCWQNSLNSTNTFSAAGPSNVAVSPTYGKSLFIDASQFPDDPDMPELEDITYSDDENVVMTISVISVSSDSFEDSTDTTVIPTKTPIIAPTIPPSPDYTPASLDYSPASDTESNLYEDPSSGHIPPLPTVSPFLSSDDDTIDSDTPDTPPSPTHGTPFTGITSFTQRSPIIPHRRVMILAHGQPIPHGRPYRCHPNGPVLMMTARKKVGPLPVQQLVASSDFHLDASSNSSSRHSLLDHFSFDLPSTSAGPSRKRHVEVGPRETSLRDNVIARGKDVPHLEQDINPEIQAEIDECFAYAYALRDKGIDARVVVEAVDQDEIETGVRGPVEVRVERITHPTIPEDIPKPAHEGAVEVTNGGKRGNENGENGNHGMNYGGFIPVARECTFQDFLKCNPHTFSGTEGVVGLTWWFEKIEIVFNISNSLLKYKRKYATCTLQDSALTWWNFHKRTIGVAHAMKWVGLIKLMIEELILLCTRMVPDEEDRVERFIGGLPNNIQGNVIVANLARLQDAIHIANQLMDKKIQGYAARSAENKKRMESNPTNNCGQQPPFKKQNTSGQNVARAYTAGNNERKRYVGSFPYYNKYRLHHEGLCTIRCGNCKKGNGCYECGRPGHFRKDCPKLRSQNRGDQTRNKSRNKTGGNEVTAKAYAIGGGTNPDSNVVTGTFLLNNCYASMLFDSGADRSFMSTTFSALLDVAPSTLDTSYAIDLVDGRIYETNIILKGCTLGLLGHPFNIDLMPVELGSFDVIIGVGEAEDKSGEKRLEDVSIIREFPEVFQEDLPGLPPARQVKFQIDLVSGDALVARSPYQLAPAMQELSTQLQELSDKGFIRPRSRVYSKIDLRSGYHQLRVWEEDIPKTAFRTRYGHYKFQVMLFGLTNAPELLKQKLCSMPILALPEGSENFVVYCDASHKGFGIVLMQKEKVVAYASRQLKVHEKNYNTHDLELGAVVFALKIWRHYLYARKEENFINEDLTLIMHESHKSKSSIHPGSDKMYQDMKKLYWWPNMKAEIAAYVSKCLTCAKKSLNKALGTRLDMSTAYHPKTDEFSYNNSYHTSIKAALSEALYGRKCLSPISWTEVGDRQLTGPEIIHEATEKIVQIKSRIQAARDRQKSYADLSKVHSMFYVAKLKKCMADKPLIPLDEIQVEDKLNFIEEPVEIMDHEVKCLKKSCISIVKVCWNLRRGPEFTWEREDQMQKKYLHLFPNSTPVADTTS</sequence>
<feature type="region of interest" description="Disordered" evidence="8">
    <location>
        <begin position="578"/>
        <end position="671"/>
    </location>
</feature>
<feature type="compositionally biased region" description="Acidic residues" evidence="8">
    <location>
        <begin position="641"/>
        <end position="650"/>
    </location>
</feature>
<keyword evidence="1" id="KW-0808">Transferase</keyword>
<keyword evidence="5" id="KW-0255">Endonuclease</keyword>
<keyword evidence="7" id="KW-0479">Metal-binding</keyword>
<keyword evidence="7" id="KW-0862">Zinc</keyword>
<name>A0A6L2NE23_TANCI</name>
<reference evidence="10" key="1">
    <citation type="journal article" date="2019" name="Sci. Rep.">
        <title>Draft genome of Tanacetum cinerariifolium, the natural source of mosquito coil.</title>
        <authorList>
            <person name="Yamashiro T."/>
            <person name="Shiraishi A."/>
            <person name="Satake H."/>
            <person name="Nakayama K."/>
        </authorList>
    </citation>
    <scope>NUCLEOTIDE SEQUENCE</scope>
</reference>
<dbReference type="Pfam" id="PF17919">
    <property type="entry name" value="RT_RNaseH_2"/>
    <property type="match status" value="1"/>
</dbReference>
<dbReference type="GO" id="GO:0004519">
    <property type="term" value="F:endonuclease activity"/>
    <property type="evidence" value="ECO:0007669"/>
    <property type="project" value="UniProtKB-KW"/>
</dbReference>
<evidence type="ECO:0000256" key="4">
    <source>
        <dbReference type="ARBA" id="ARBA00022750"/>
    </source>
</evidence>
<dbReference type="GO" id="GO:0008270">
    <property type="term" value="F:zinc ion binding"/>
    <property type="evidence" value="ECO:0007669"/>
    <property type="project" value="UniProtKB-KW"/>
</dbReference>
<dbReference type="InterPro" id="IPR021109">
    <property type="entry name" value="Peptidase_aspartic_dom_sf"/>
</dbReference>
<feature type="region of interest" description="Disordered" evidence="8">
    <location>
        <begin position="1124"/>
        <end position="1148"/>
    </location>
</feature>
<keyword evidence="5" id="KW-0378">Hydrolase</keyword>
<feature type="compositionally biased region" description="Polar residues" evidence="8">
    <location>
        <begin position="659"/>
        <end position="671"/>
    </location>
</feature>
<dbReference type="InterPro" id="IPR043502">
    <property type="entry name" value="DNA/RNA_pol_sf"/>
</dbReference>
<keyword evidence="4" id="KW-0064">Aspartyl protease</keyword>
<dbReference type="Pfam" id="PF22936">
    <property type="entry name" value="Pol_BBD"/>
    <property type="match status" value="1"/>
</dbReference>
<feature type="domain" description="CCHC-type" evidence="9">
    <location>
        <begin position="1112"/>
        <end position="1127"/>
    </location>
</feature>
<keyword evidence="7" id="KW-0863">Zinc-finger</keyword>
<dbReference type="GO" id="GO:0004190">
    <property type="term" value="F:aspartic-type endopeptidase activity"/>
    <property type="evidence" value="ECO:0007669"/>
    <property type="project" value="UniProtKB-KW"/>
</dbReference>
<dbReference type="PANTHER" id="PTHR37984:SF5">
    <property type="entry name" value="PROTEIN NYNRIN-LIKE"/>
    <property type="match status" value="1"/>
</dbReference>
<dbReference type="Gene3D" id="2.40.70.10">
    <property type="entry name" value="Acid Proteases"/>
    <property type="match status" value="1"/>
</dbReference>
<dbReference type="Pfam" id="PF00098">
    <property type="entry name" value="zf-CCHC"/>
    <property type="match status" value="1"/>
</dbReference>
<dbReference type="InterPro" id="IPR041588">
    <property type="entry name" value="Integrase_H2C2"/>
</dbReference>
<keyword evidence="3" id="KW-0540">Nuclease</keyword>
<keyword evidence="4" id="KW-0645">Protease</keyword>
<dbReference type="GO" id="GO:0016779">
    <property type="term" value="F:nucleotidyltransferase activity"/>
    <property type="evidence" value="ECO:0007669"/>
    <property type="project" value="UniProtKB-KW"/>
</dbReference>
<keyword evidence="2" id="KW-0548">Nucleotidyltransferase</keyword>
<keyword evidence="6" id="KW-0511">Multifunctional enzyme</keyword>
<dbReference type="Gene3D" id="3.30.70.270">
    <property type="match status" value="1"/>
</dbReference>